<evidence type="ECO:0000256" key="1">
    <source>
        <dbReference type="SAM" id="Phobius"/>
    </source>
</evidence>
<organism evidence="2">
    <name type="scientific">marine sediment metagenome</name>
    <dbReference type="NCBI Taxonomy" id="412755"/>
    <lineage>
        <taxon>unclassified sequences</taxon>
        <taxon>metagenomes</taxon>
        <taxon>ecological metagenomes</taxon>
    </lineage>
</organism>
<evidence type="ECO:0000313" key="2">
    <source>
        <dbReference type="EMBL" id="GAI41720.1"/>
    </source>
</evidence>
<keyword evidence="1" id="KW-0472">Membrane</keyword>
<feature type="non-terminal residue" evidence="2">
    <location>
        <position position="39"/>
    </location>
</feature>
<dbReference type="AlphaFoldDB" id="X1PRJ8"/>
<gene>
    <name evidence="2" type="ORF">S06H3_52112</name>
</gene>
<sequence>MGNITTRKNGLQKFFLQLGNKWAIIFLILGAILFSIISP</sequence>
<keyword evidence="1" id="KW-0812">Transmembrane</keyword>
<proteinExistence type="predicted"/>
<keyword evidence="1" id="KW-1133">Transmembrane helix</keyword>
<accession>X1PRJ8</accession>
<reference evidence="2" key="1">
    <citation type="journal article" date="2014" name="Front. Microbiol.">
        <title>High frequency of phylogenetically diverse reductive dehalogenase-homologous genes in deep subseafloor sedimentary metagenomes.</title>
        <authorList>
            <person name="Kawai M."/>
            <person name="Futagami T."/>
            <person name="Toyoda A."/>
            <person name="Takaki Y."/>
            <person name="Nishi S."/>
            <person name="Hori S."/>
            <person name="Arai W."/>
            <person name="Tsubouchi T."/>
            <person name="Morono Y."/>
            <person name="Uchiyama I."/>
            <person name="Ito T."/>
            <person name="Fujiyama A."/>
            <person name="Inagaki F."/>
            <person name="Takami H."/>
        </authorList>
    </citation>
    <scope>NUCLEOTIDE SEQUENCE</scope>
    <source>
        <strain evidence="2">Expedition CK06-06</strain>
    </source>
</reference>
<dbReference type="EMBL" id="BARV01033116">
    <property type="protein sequence ID" value="GAI41720.1"/>
    <property type="molecule type" value="Genomic_DNA"/>
</dbReference>
<name>X1PRJ8_9ZZZZ</name>
<feature type="transmembrane region" description="Helical" evidence="1">
    <location>
        <begin position="21"/>
        <end position="38"/>
    </location>
</feature>
<comment type="caution">
    <text evidence="2">The sequence shown here is derived from an EMBL/GenBank/DDBJ whole genome shotgun (WGS) entry which is preliminary data.</text>
</comment>
<protein>
    <submittedName>
        <fullName evidence="2">Uncharacterized protein</fullName>
    </submittedName>
</protein>